<keyword evidence="2" id="KW-1185">Reference proteome</keyword>
<sequence length="95" mass="11128">MAFRRPARKDHLYKPFGRRKCVKPRLTAQYNGERYVEKASLSNMRKWKGRYEKQGRASKGCRDTCCWLIKGLIKRALCTEHPASQPQRTVFVALV</sequence>
<dbReference type="EMBL" id="QKKF02027198">
    <property type="protein sequence ID" value="RZF35933.1"/>
    <property type="molecule type" value="Genomic_DNA"/>
</dbReference>
<organism evidence="1 2">
    <name type="scientific">Laodelphax striatellus</name>
    <name type="common">Small brown planthopper</name>
    <name type="synonym">Delphax striatella</name>
    <dbReference type="NCBI Taxonomy" id="195883"/>
    <lineage>
        <taxon>Eukaryota</taxon>
        <taxon>Metazoa</taxon>
        <taxon>Ecdysozoa</taxon>
        <taxon>Arthropoda</taxon>
        <taxon>Hexapoda</taxon>
        <taxon>Insecta</taxon>
        <taxon>Pterygota</taxon>
        <taxon>Neoptera</taxon>
        <taxon>Paraneoptera</taxon>
        <taxon>Hemiptera</taxon>
        <taxon>Auchenorrhyncha</taxon>
        <taxon>Fulgoroidea</taxon>
        <taxon>Delphacidae</taxon>
        <taxon>Criomorphinae</taxon>
        <taxon>Laodelphax</taxon>
    </lineage>
</organism>
<gene>
    <name evidence="1" type="ORF">LSTR_LSTR008503</name>
</gene>
<accession>A0A482WQY6</accession>
<evidence type="ECO:0000313" key="1">
    <source>
        <dbReference type="EMBL" id="RZF35933.1"/>
    </source>
</evidence>
<protein>
    <submittedName>
        <fullName evidence="1">Uncharacterized protein</fullName>
    </submittedName>
</protein>
<evidence type="ECO:0000313" key="2">
    <source>
        <dbReference type="Proteomes" id="UP000291343"/>
    </source>
</evidence>
<name>A0A482WQY6_LAOST</name>
<reference evidence="1 2" key="1">
    <citation type="journal article" date="2017" name="Gigascience">
        <title>Genome sequence of the small brown planthopper, Laodelphax striatellus.</title>
        <authorList>
            <person name="Zhu J."/>
            <person name="Jiang F."/>
            <person name="Wang X."/>
            <person name="Yang P."/>
            <person name="Bao Y."/>
            <person name="Zhao W."/>
            <person name="Wang W."/>
            <person name="Lu H."/>
            <person name="Wang Q."/>
            <person name="Cui N."/>
            <person name="Li J."/>
            <person name="Chen X."/>
            <person name="Luo L."/>
            <person name="Yu J."/>
            <person name="Kang L."/>
            <person name="Cui F."/>
        </authorList>
    </citation>
    <scope>NUCLEOTIDE SEQUENCE [LARGE SCALE GENOMIC DNA]</scope>
    <source>
        <strain evidence="1">Lst14</strain>
    </source>
</reference>
<dbReference type="Proteomes" id="UP000291343">
    <property type="component" value="Unassembled WGS sequence"/>
</dbReference>
<dbReference type="InParanoid" id="A0A482WQY6"/>
<dbReference type="AlphaFoldDB" id="A0A482WQY6"/>
<proteinExistence type="predicted"/>
<comment type="caution">
    <text evidence="1">The sequence shown here is derived from an EMBL/GenBank/DDBJ whole genome shotgun (WGS) entry which is preliminary data.</text>
</comment>